<dbReference type="Proteomes" id="UP001549164">
    <property type="component" value="Unassembled WGS sequence"/>
</dbReference>
<dbReference type="NCBIfam" id="TIGR02937">
    <property type="entry name" value="sigma70-ECF"/>
    <property type="match status" value="1"/>
</dbReference>
<dbReference type="InterPro" id="IPR013324">
    <property type="entry name" value="RNA_pol_sigma_r3/r4-like"/>
</dbReference>
<name>A0ABV2I614_9HYPH</name>
<evidence type="ECO:0000256" key="1">
    <source>
        <dbReference type="ARBA" id="ARBA00010641"/>
    </source>
</evidence>
<keyword evidence="4" id="KW-0804">Transcription</keyword>
<evidence type="ECO:0000313" key="7">
    <source>
        <dbReference type="Proteomes" id="UP001549164"/>
    </source>
</evidence>
<dbReference type="Pfam" id="PF08281">
    <property type="entry name" value="Sigma70_r4_2"/>
    <property type="match status" value="1"/>
</dbReference>
<dbReference type="Gene3D" id="1.10.1740.10">
    <property type="match status" value="1"/>
</dbReference>
<dbReference type="InterPro" id="IPR013325">
    <property type="entry name" value="RNA_pol_sigma_r2"/>
</dbReference>
<dbReference type="SUPFAM" id="SSF88659">
    <property type="entry name" value="Sigma3 and sigma4 domains of RNA polymerase sigma factors"/>
    <property type="match status" value="1"/>
</dbReference>
<feature type="domain" description="RNA polymerase sigma factor 70 region 4 type 2" evidence="5">
    <location>
        <begin position="135"/>
        <end position="186"/>
    </location>
</feature>
<keyword evidence="7" id="KW-1185">Reference proteome</keyword>
<dbReference type="Gene3D" id="1.10.10.10">
    <property type="entry name" value="Winged helix-like DNA-binding domain superfamily/Winged helix DNA-binding domain"/>
    <property type="match status" value="1"/>
</dbReference>
<evidence type="ECO:0000256" key="2">
    <source>
        <dbReference type="ARBA" id="ARBA00023015"/>
    </source>
</evidence>
<gene>
    <name evidence="6" type="ORF">ABID12_000216</name>
</gene>
<dbReference type="InterPro" id="IPR013249">
    <property type="entry name" value="RNA_pol_sigma70_r4_t2"/>
</dbReference>
<dbReference type="RefSeq" id="WP_106306892.1">
    <property type="nucleotide sequence ID" value="NZ_JBEPLY010000001.1"/>
</dbReference>
<evidence type="ECO:0000256" key="3">
    <source>
        <dbReference type="ARBA" id="ARBA00023082"/>
    </source>
</evidence>
<comment type="caution">
    <text evidence="6">The sequence shown here is derived from an EMBL/GenBank/DDBJ whole genome shotgun (WGS) entry which is preliminary data.</text>
</comment>
<keyword evidence="2" id="KW-0805">Transcription regulation</keyword>
<protein>
    <submittedName>
        <fullName evidence="6">RNA polymerase sigma-70 factor (ECF subfamily)</fullName>
    </submittedName>
</protein>
<organism evidence="6 7">
    <name type="scientific">Martelella mangrovi</name>
    <dbReference type="NCBI Taxonomy" id="1397477"/>
    <lineage>
        <taxon>Bacteria</taxon>
        <taxon>Pseudomonadati</taxon>
        <taxon>Pseudomonadota</taxon>
        <taxon>Alphaproteobacteria</taxon>
        <taxon>Hyphomicrobiales</taxon>
        <taxon>Aurantimonadaceae</taxon>
        <taxon>Martelella</taxon>
    </lineage>
</organism>
<evidence type="ECO:0000259" key="5">
    <source>
        <dbReference type="Pfam" id="PF08281"/>
    </source>
</evidence>
<dbReference type="PANTHER" id="PTHR43133">
    <property type="entry name" value="RNA POLYMERASE ECF-TYPE SIGMA FACTO"/>
    <property type="match status" value="1"/>
</dbReference>
<evidence type="ECO:0000313" key="6">
    <source>
        <dbReference type="EMBL" id="MET3598295.1"/>
    </source>
</evidence>
<sequence length="196" mass="22066">MTGDMNIRHLRPGLTSATGCKGHSFLMTSWKQQLARLFAMHKGHVEQIAFRRVRDREVAADIVQTAFTKLLASGGRESEEENTKILFTAVRNESSNYLTGRMRRSNILSGLTLEQMFRQQPSSQDAMESAQAMTALEEALGALPERTRHIFIRRRVHGESNAVIAADLGISVRAVEKHLVRAMEHCRSAVEDYFLP</sequence>
<dbReference type="InterPro" id="IPR014284">
    <property type="entry name" value="RNA_pol_sigma-70_dom"/>
</dbReference>
<dbReference type="EMBL" id="JBEPLY010000001">
    <property type="protein sequence ID" value="MET3598295.1"/>
    <property type="molecule type" value="Genomic_DNA"/>
</dbReference>
<comment type="similarity">
    <text evidence="1">Belongs to the sigma-70 factor family. ECF subfamily.</text>
</comment>
<evidence type="ECO:0000256" key="4">
    <source>
        <dbReference type="ARBA" id="ARBA00023163"/>
    </source>
</evidence>
<keyword evidence="3" id="KW-0731">Sigma factor</keyword>
<dbReference type="InterPro" id="IPR036388">
    <property type="entry name" value="WH-like_DNA-bd_sf"/>
</dbReference>
<dbReference type="PANTHER" id="PTHR43133:SF63">
    <property type="entry name" value="RNA POLYMERASE SIGMA FACTOR FECI-RELATED"/>
    <property type="match status" value="1"/>
</dbReference>
<reference evidence="6 7" key="1">
    <citation type="submission" date="2024-06" db="EMBL/GenBank/DDBJ databases">
        <title>Genomic Encyclopedia of Type Strains, Phase IV (KMG-IV): sequencing the most valuable type-strain genomes for metagenomic binning, comparative biology and taxonomic classification.</title>
        <authorList>
            <person name="Goeker M."/>
        </authorList>
    </citation>
    <scope>NUCLEOTIDE SEQUENCE [LARGE SCALE GENOMIC DNA]</scope>
    <source>
        <strain evidence="6 7">DSM 28102</strain>
    </source>
</reference>
<dbReference type="InterPro" id="IPR039425">
    <property type="entry name" value="RNA_pol_sigma-70-like"/>
</dbReference>
<dbReference type="SUPFAM" id="SSF88946">
    <property type="entry name" value="Sigma2 domain of RNA polymerase sigma factors"/>
    <property type="match status" value="1"/>
</dbReference>
<proteinExistence type="inferred from homology"/>
<accession>A0ABV2I614</accession>